<feature type="non-terminal residue" evidence="2">
    <location>
        <position position="112"/>
    </location>
</feature>
<organism evidence="2 3">
    <name type="scientific">Cetraspora pellucida</name>
    <dbReference type="NCBI Taxonomy" id="1433469"/>
    <lineage>
        <taxon>Eukaryota</taxon>
        <taxon>Fungi</taxon>
        <taxon>Fungi incertae sedis</taxon>
        <taxon>Mucoromycota</taxon>
        <taxon>Glomeromycotina</taxon>
        <taxon>Glomeromycetes</taxon>
        <taxon>Diversisporales</taxon>
        <taxon>Gigasporaceae</taxon>
        <taxon>Cetraspora</taxon>
    </lineage>
</organism>
<keyword evidence="3" id="KW-1185">Reference proteome</keyword>
<dbReference type="AlphaFoldDB" id="A0A9N9ISA1"/>
<reference evidence="2" key="1">
    <citation type="submission" date="2021-06" db="EMBL/GenBank/DDBJ databases">
        <authorList>
            <person name="Kallberg Y."/>
            <person name="Tangrot J."/>
            <person name="Rosling A."/>
        </authorList>
    </citation>
    <scope>NUCLEOTIDE SEQUENCE</scope>
    <source>
        <strain evidence="2">FL966</strain>
    </source>
</reference>
<evidence type="ECO:0000313" key="3">
    <source>
        <dbReference type="Proteomes" id="UP000789759"/>
    </source>
</evidence>
<name>A0A9N9ISA1_9GLOM</name>
<dbReference type="EMBL" id="CAJVQA010017028">
    <property type="protein sequence ID" value="CAG8746455.1"/>
    <property type="molecule type" value="Genomic_DNA"/>
</dbReference>
<protein>
    <submittedName>
        <fullName evidence="2">24787_t:CDS:1</fullName>
    </submittedName>
</protein>
<proteinExistence type="predicted"/>
<comment type="caution">
    <text evidence="2">The sequence shown here is derived from an EMBL/GenBank/DDBJ whole genome shotgun (WGS) entry which is preliminary data.</text>
</comment>
<accession>A0A9N9ISA1</accession>
<evidence type="ECO:0000256" key="1">
    <source>
        <dbReference type="SAM" id="MobiDB-lite"/>
    </source>
</evidence>
<feature type="compositionally biased region" description="Polar residues" evidence="1">
    <location>
        <begin position="1"/>
        <end position="23"/>
    </location>
</feature>
<feature type="region of interest" description="Disordered" evidence="1">
    <location>
        <begin position="1"/>
        <end position="24"/>
    </location>
</feature>
<evidence type="ECO:0000313" key="2">
    <source>
        <dbReference type="EMBL" id="CAG8746455.1"/>
    </source>
</evidence>
<gene>
    <name evidence="2" type="ORF">CPELLU_LOCUS14408</name>
</gene>
<dbReference type="Proteomes" id="UP000789759">
    <property type="component" value="Unassembled WGS sequence"/>
</dbReference>
<sequence>PLTENSSSSGSLEHTTPNNSSWDEQIAQEAKELRKITNIHNNEPEENRIYLTKEKNPYLEEINNTALLTNQDDKGSIHDKVEFETITNNEMNNETTIHIEENIETTTYLVNH</sequence>